<dbReference type="PIRSF" id="PIRSF005096">
    <property type="entry name" value="GALM"/>
    <property type="match status" value="1"/>
</dbReference>
<dbReference type="eggNOG" id="KOG1604">
    <property type="taxonomic scope" value="Eukaryota"/>
</dbReference>
<evidence type="ECO:0000256" key="7">
    <source>
        <dbReference type="ARBA" id="ARBA00011245"/>
    </source>
</evidence>
<dbReference type="UniPathway" id="UPA00214"/>
<dbReference type="PhylomeDB" id="B4MKZ0"/>
<evidence type="ECO:0000256" key="1">
    <source>
        <dbReference type="ARBA" id="ARBA00001614"/>
    </source>
</evidence>
<dbReference type="FunCoup" id="B4MKZ0">
    <property type="interactions" value="248"/>
</dbReference>
<evidence type="ECO:0000256" key="14">
    <source>
        <dbReference type="PIRSR" id="PIRSR005096-1"/>
    </source>
</evidence>
<feature type="active site" description="Proton donor" evidence="14">
    <location>
        <position position="186"/>
    </location>
</feature>
<dbReference type="FunFam" id="2.70.98.10:FF:000003">
    <property type="entry name" value="Aldose 1-epimerase"/>
    <property type="match status" value="1"/>
</dbReference>
<evidence type="ECO:0000256" key="8">
    <source>
        <dbReference type="ARBA" id="ARBA00022490"/>
    </source>
</evidence>
<evidence type="ECO:0000256" key="15">
    <source>
        <dbReference type="PIRSR" id="PIRSR005096-2"/>
    </source>
</evidence>
<evidence type="ECO:0000256" key="16">
    <source>
        <dbReference type="PIRSR" id="PIRSR005096-3"/>
    </source>
</evidence>
<dbReference type="InterPro" id="IPR047215">
    <property type="entry name" value="Galactose_mutarotase-like"/>
</dbReference>
<dbReference type="PROSITE" id="PS00545">
    <property type="entry name" value="ALDOSE_1_EPIMERASE"/>
    <property type="match status" value="1"/>
</dbReference>
<proteinExistence type="inferred from homology"/>
<dbReference type="UniPathway" id="UPA00242"/>
<dbReference type="InParanoid" id="B4MKZ0"/>
<dbReference type="NCBIfam" id="NF008277">
    <property type="entry name" value="PRK11055.1"/>
    <property type="match status" value="1"/>
</dbReference>
<dbReference type="InterPro" id="IPR011013">
    <property type="entry name" value="Gal_mutarotase_sf_dom"/>
</dbReference>
<dbReference type="InterPro" id="IPR008183">
    <property type="entry name" value="Aldose_1/G6P_1-epimerase"/>
</dbReference>
<dbReference type="Gene3D" id="2.70.98.10">
    <property type="match status" value="1"/>
</dbReference>
<keyword evidence="11 13" id="KW-0119">Carbohydrate metabolism</keyword>
<evidence type="ECO:0000256" key="13">
    <source>
        <dbReference type="PIRNR" id="PIRNR005096"/>
    </source>
</evidence>
<comment type="subcellular location">
    <subcellularLocation>
        <location evidence="3">Cytoplasm</location>
    </subcellularLocation>
</comment>
<dbReference type="InterPro" id="IPR015443">
    <property type="entry name" value="Aldose_1-epimerase"/>
</dbReference>
<feature type="binding site" evidence="15">
    <location>
        <position position="256"/>
    </location>
    <ligand>
        <name>beta-D-galactose</name>
        <dbReference type="ChEBI" id="CHEBI:27667"/>
    </ligand>
</feature>
<evidence type="ECO:0000313" key="18">
    <source>
        <dbReference type="Proteomes" id="UP000007798"/>
    </source>
</evidence>
<dbReference type="SUPFAM" id="SSF74650">
    <property type="entry name" value="Galactose mutarotase-like"/>
    <property type="match status" value="1"/>
</dbReference>
<evidence type="ECO:0000256" key="6">
    <source>
        <dbReference type="ARBA" id="ARBA00006206"/>
    </source>
</evidence>
<evidence type="ECO:0000256" key="9">
    <source>
        <dbReference type="ARBA" id="ARBA00022553"/>
    </source>
</evidence>
<dbReference type="GO" id="GO:0005737">
    <property type="term" value="C:cytoplasm"/>
    <property type="evidence" value="ECO:0007669"/>
    <property type="project" value="UniProtKB-SubCell"/>
</dbReference>
<comment type="pathway">
    <text evidence="5 13">Carbohydrate metabolism; hexose metabolism.</text>
</comment>
<comment type="pathway">
    <text evidence="4">Carbohydrate metabolism; galactose metabolism.</text>
</comment>
<dbReference type="Proteomes" id="UP000007798">
    <property type="component" value="Unassembled WGS sequence"/>
</dbReference>
<evidence type="ECO:0000256" key="10">
    <source>
        <dbReference type="ARBA" id="ARBA00023235"/>
    </source>
</evidence>
<keyword evidence="10 13" id="KW-0413">Isomerase</keyword>
<accession>B4MKZ0</accession>
<dbReference type="HOGENOM" id="CLU_031753_2_1_1"/>
<protein>
    <recommendedName>
        <fullName evidence="13">Aldose 1-epimerase</fullName>
        <ecNumber evidence="13">5.1.3.3</ecNumber>
    </recommendedName>
</protein>
<evidence type="ECO:0000313" key="17">
    <source>
        <dbReference type="EMBL" id="EDW72915.1"/>
    </source>
</evidence>
<dbReference type="InterPro" id="IPR014718">
    <property type="entry name" value="GH-type_carb-bd"/>
</dbReference>
<comment type="function">
    <text evidence="12">Mutarotase that catalyzes the interconversion of beta-D-galactose and alpha-D-galactose during galactose metabolism. Beta-D-galactose is metabolized in the liver into glucose 1-phosphate, the primary metabolic fuel, by the action of four enzymes that constitute the Leloir pathway: GALM, GALK1 (galactokinase), GALT (galactose-1-phosphate uridylyltransferase) and GALE (UDP-galactose-4'-epimerase). Involved in the maintenance of the equilibrium between the beta- and alpha-anomers of galactose, therefore ensuring a sufficient supply of the alpha-anomer for GALK1. Also active on D-glucose although shows a preference for galactose over glucose.</text>
</comment>
<comment type="subunit">
    <text evidence="7">Monomer.</text>
</comment>
<dbReference type="PANTHER" id="PTHR10091:SF0">
    <property type="entry name" value="GALACTOSE MUTAROTASE"/>
    <property type="match status" value="1"/>
</dbReference>
<evidence type="ECO:0000256" key="2">
    <source>
        <dbReference type="ARBA" id="ARBA00001712"/>
    </source>
</evidence>
<dbReference type="GO" id="GO:0030246">
    <property type="term" value="F:carbohydrate binding"/>
    <property type="evidence" value="ECO:0007669"/>
    <property type="project" value="InterPro"/>
</dbReference>
<dbReference type="EC" id="5.1.3.3" evidence="13"/>
<keyword evidence="8" id="KW-0963">Cytoplasm</keyword>
<dbReference type="OrthoDB" id="274691at2759"/>
<keyword evidence="9" id="KW-0597">Phosphoprotein</keyword>
<dbReference type="KEGG" id="dwi:6638951"/>
<keyword evidence="18" id="KW-1185">Reference proteome</keyword>
<dbReference type="AlphaFoldDB" id="B4MKZ0"/>
<comment type="catalytic activity">
    <reaction evidence="2">
        <text>alpha-D-galactose = beta-D-galactose</text>
        <dbReference type="Rhea" id="RHEA:28675"/>
        <dbReference type="ChEBI" id="CHEBI:27667"/>
        <dbReference type="ChEBI" id="CHEBI:28061"/>
        <dbReference type="EC" id="5.1.3.3"/>
    </reaction>
    <physiologicalReaction direction="right-to-left" evidence="2">
        <dbReference type="Rhea" id="RHEA:28677"/>
    </physiologicalReaction>
</comment>
<gene>
    <name evidence="17" type="primary">Dwil\GK16927</name>
    <name evidence="17" type="ORF">Dwil_GK16927</name>
</gene>
<dbReference type="PANTHER" id="PTHR10091">
    <property type="entry name" value="ALDOSE-1-EPIMERASE"/>
    <property type="match status" value="1"/>
</dbReference>
<evidence type="ECO:0000256" key="12">
    <source>
        <dbReference type="ARBA" id="ARBA00045743"/>
    </source>
</evidence>
<dbReference type="GO" id="GO:0004034">
    <property type="term" value="F:aldose 1-epimerase activity"/>
    <property type="evidence" value="ECO:0007669"/>
    <property type="project" value="UniProtKB-EC"/>
</dbReference>
<feature type="binding site" evidence="16">
    <location>
        <begin position="186"/>
        <end position="188"/>
    </location>
    <ligand>
        <name>beta-D-galactose</name>
        <dbReference type="ChEBI" id="CHEBI:27667"/>
    </ligand>
</feature>
<name>B4MKZ0_DROWI</name>
<feature type="active site" description="Proton acceptor" evidence="14">
    <location>
        <position position="328"/>
    </location>
</feature>
<dbReference type="InterPro" id="IPR018052">
    <property type="entry name" value="Ald1_epimerase_CS"/>
</dbReference>
<evidence type="ECO:0000256" key="4">
    <source>
        <dbReference type="ARBA" id="ARBA00004947"/>
    </source>
</evidence>
<organism evidence="17 18">
    <name type="scientific">Drosophila willistoni</name>
    <name type="common">Fruit fly</name>
    <dbReference type="NCBI Taxonomy" id="7260"/>
    <lineage>
        <taxon>Eukaryota</taxon>
        <taxon>Metazoa</taxon>
        <taxon>Ecdysozoa</taxon>
        <taxon>Arthropoda</taxon>
        <taxon>Hexapoda</taxon>
        <taxon>Insecta</taxon>
        <taxon>Pterygota</taxon>
        <taxon>Neoptera</taxon>
        <taxon>Endopterygota</taxon>
        <taxon>Diptera</taxon>
        <taxon>Brachycera</taxon>
        <taxon>Muscomorpha</taxon>
        <taxon>Ephydroidea</taxon>
        <taxon>Drosophilidae</taxon>
        <taxon>Drosophila</taxon>
        <taxon>Sophophora</taxon>
    </lineage>
</organism>
<dbReference type="SMR" id="B4MKZ0"/>
<evidence type="ECO:0000256" key="3">
    <source>
        <dbReference type="ARBA" id="ARBA00004496"/>
    </source>
</evidence>
<dbReference type="CDD" id="cd09019">
    <property type="entry name" value="galactose_mutarotase_like"/>
    <property type="match status" value="1"/>
</dbReference>
<comment type="similarity">
    <text evidence="6 13">Belongs to the aldose epimerase family.</text>
</comment>
<dbReference type="OMA" id="IYHHISR"/>
<feature type="binding site" evidence="16">
    <location>
        <begin position="88"/>
        <end position="89"/>
    </location>
    <ligand>
        <name>beta-D-galactose</name>
        <dbReference type="ChEBI" id="CHEBI:27667"/>
    </ligand>
</feature>
<evidence type="ECO:0000256" key="11">
    <source>
        <dbReference type="ARBA" id="ARBA00023277"/>
    </source>
</evidence>
<dbReference type="GO" id="GO:0033499">
    <property type="term" value="P:galactose catabolic process via UDP-galactose, Leloir pathway"/>
    <property type="evidence" value="ECO:0007669"/>
    <property type="project" value="TreeGrafter"/>
</dbReference>
<dbReference type="GO" id="GO:0006006">
    <property type="term" value="P:glucose metabolic process"/>
    <property type="evidence" value="ECO:0007669"/>
    <property type="project" value="TreeGrafter"/>
</dbReference>
<sequence>MVHVKKDIFATSALNPFTKRTENITRFTLSNYYGMSVQIITLGATITSIKYPDVNGQIDDVCLGFDDLAGYQSTRNPYFGASIGRVCNRVANGRFRLDGKVIEVSKNRDNKFQLHGGFVGFDKAHWEVEKVLPDGVILKHINPDGHEGYPGQVTVLATFRLGEDNCLTVSFQAETTKPTPINLTNHAYFNLAGHKSGAKGLYEHTVEINAFGITETDTDSIPTGEITPLEGSPYNLQVAANLGDRLALIHPALGFDDNYCVKSEPSQPWNFVARVSHPAKGRWLEVVSNQPGVQFYTSNFMPDVERGEVPIPGKDNAAYAKHGAFCLETQKYPDSVNHSNFPTTIVRPGEQYNHEIIYKFGVVFAQK</sequence>
<dbReference type="EMBL" id="CH963847">
    <property type="protein sequence ID" value="EDW72915.1"/>
    <property type="molecule type" value="Genomic_DNA"/>
</dbReference>
<dbReference type="Pfam" id="PF01263">
    <property type="entry name" value="Aldose_epim"/>
    <property type="match status" value="1"/>
</dbReference>
<comment type="catalytic activity">
    <reaction evidence="1 13">
        <text>alpha-D-glucose = beta-D-glucose</text>
        <dbReference type="Rhea" id="RHEA:10264"/>
        <dbReference type="ChEBI" id="CHEBI:15903"/>
        <dbReference type="ChEBI" id="CHEBI:17925"/>
        <dbReference type="EC" id="5.1.3.3"/>
    </reaction>
</comment>
<reference evidence="17 18" key="1">
    <citation type="journal article" date="2007" name="Nature">
        <title>Evolution of genes and genomes on the Drosophila phylogeny.</title>
        <authorList>
            <consortium name="Drosophila 12 Genomes Consortium"/>
            <person name="Clark A.G."/>
            <person name="Eisen M.B."/>
            <person name="Smith D.R."/>
            <person name="Bergman C.M."/>
            <person name="Oliver B."/>
            <person name="Markow T.A."/>
            <person name="Kaufman T.C."/>
            <person name="Kellis M."/>
            <person name="Gelbart W."/>
            <person name="Iyer V.N."/>
            <person name="Pollard D.A."/>
            <person name="Sackton T.B."/>
            <person name="Larracuente A.M."/>
            <person name="Singh N.D."/>
            <person name="Abad J.P."/>
            <person name="Abt D.N."/>
            <person name="Adryan B."/>
            <person name="Aguade M."/>
            <person name="Akashi H."/>
            <person name="Anderson W.W."/>
            <person name="Aquadro C.F."/>
            <person name="Ardell D.H."/>
            <person name="Arguello R."/>
            <person name="Artieri C.G."/>
            <person name="Barbash D.A."/>
            <person name="Barker D."/>
            <person name="Barsanti P."/>
            <person name="Batterham P."/>
            <person name="Batzoglou S."/>
            <person name="Begun D."/>
            <person name="Bhutkar A."/>
            <person name="Blanco E."/>
            <person name="Bosak S.A."/>
            <person name="Bradley R.K."/>
            <person name="Brand A.D."/>
            <person name="Brent M.R."/>
            <person name="Brooks A.N."/>
            <person name="Brown R.H."/>
            <person name="Butlin R.K."/>
            <person name="Caggese C."/>
            <person name="Calvi B.R."/>
            <person name="Bernardo de Carvalho A."/>
            <person name="Caspi A."/>
            <person name="Castrezana S."/>
            <person name="Celniker S.E."/>
            <person name="Chang J.L."/>
            <person name="Chapple C."/>
            <person name="Chatterji S."/>
            <person name="Chinwalla A."/>
            <person name="Civetta A."/>
            <person name="Clifton S.W."/>
            <person name="Comeron J.M."/>
            <person name="Costello J.C."/>
            <person name="Coyne J.A."/>
            <person name="Daub J."/>
            <person name="David R.G."/>
            <person name="Delcher A.L."/>
            <person name="Delehaunty K."/>
            <person name="Do C.B."/>
            <person name="Ebling H."/>
            <person name="Edwards K."/>
            <person name="Eickbush T."/>
            <person name="Evans J.D."/>
            <person name="Filipski A."/>
            <person name="Findeiss S."/>
            <person name="Freyhult E."/>
            <person name="Fulton L."/>
            <person name="Fulton R."/>
            <person name="Garcia A.C."/>
            <person name="Gardiner A."/>
            <person name="Garfield D.A."/>
            <person name="Garvin B.E."/>
            <person name="Gibson G."/>
            <person name="Gilbert D."/>
            <person name="Gnerre S."/>
            <person name="Godfrey J."/>
            <person name="Good R."/>
            <person name="Gotea V."/>
            <person name="Gravely B."/>
            <person name="Greenberg A.J."/>
            <person name="Griffiths-Jones S."/>
            <person name="Gross S."/>
            <person name="Guigo R."/>
            <person name="Gustafson E.A."/>
            <person name="Haerty W."/>
            <person name="Hahn M.W."/>
            <person name="Halligan D.L."/>
            <person name="Halpern A.L."/>
            <person name="Halter G.M."/>
            <person name="Han M.V."/>
            <person name="Heger A."/>
            <person name="Hillier L."/>
            <person name="Hinrichs A.S."/>
            <person name="Holmes I."/>
            <person name="Hoskins R.A."/>
            <person name="Hubisz M.J."/>
            <person name="Hultmark D."/>
            <person name="Huntley M.A."/>
            <person name="Jaffe D.B."/>
            <person name="Jagadeeshan S."/>
            <person name="Jeck W.R."/>
            <person name="Johnson J."/>
            <person name="Jones C.D."/>
            <person name="Jordan W.C."/>
            <person name="Karpen G.H."/>
            <person name="Kataoka E."/>
            <person name="Keightley P.D."/>
            <person name="Kheradpour P."/>
            <person name="Kirkness E.F."/>
            <person name="Koerich L.B."/>
            <person name="Kristiansen K."/>
            <person name="Kudrna D."/>
            <person name="Kulathinal R.J."/>
            <person name="Kumar S."/>
            <person name="Kwok R."/>
            <person name="Lander E."/>
            <person name="Langley C.H."/>
            <person name="Lapoint R."/>
            <person name="Lazzaro B.P."/>
            <person name="Lee S.J."/>
            <person name="Levesque L."/>
            <person name="Li R."/>
            <person name="Lin C.F."/>
            <person name="Lin M.F."/>
            <person name="Lindblad-Toh K."/>
            <person name="Llopart A."/>
            <person name="Long M."/>
            <person name="Low L."/>
            <person name="Lozovsky E."/>
            <person name="Lu J."/>
            <person name="Luo M."/>
            <person name="Machado C.A."/>
            <person name="Makalowski W."/>
            <person name="Marzo M."/>
            <person name="Matsuda M."/>
            <person name="Matzkin L."/>
            <person name="McAllister B."/>
            <person name="McBride C.S."/>
            <person name="McKernan B."/>
            <person name="McKernan K."/>
            <person name="Mendez-Lago M."/>
            <person name="Minx P."/>
            <person name="Mollenhauer M.U."/>
            <person name="Montooth K."/>
            <person name="Mount S.M."/>
            <person name="Mu X."/>
            <person name="Myers E."/>
            <person name="Negre B."/>
            <person name="Newfeld S."/>
            <person name="Nielsen R."/>
            <person name="Noor M.A."/>
            <person name="O'Grady P."/>
            <person name="Pachter L."/>
            <person name="Papaceit M."/>
            <person name="Parisi M.J."/>
            <person name="Parisi M."/>
            <person name="Parts L."/>
            <person name="Pedersen J.S."/>
            <person name="Pesole G."/>
            <person name="Phillippy A.M."/>
            <person name="Ponting C.P."/>
            <person name="Pop M."/>
            <person name="Porcelli D."/>
            <person name="Powell J.R."/>
            <person name="Prohaska S."/>
            <person name="Pruitt K."/>
            <person name="Puig M."/>
            <person name="Quesneville H."/>
            <person name="Ram K.R."/>
            <person name="Rand D."/>
            <person name="Rasmussen M.D."/>
            <person name="Reed L.K."/>
            <person name="Reenan R."/>
            <person name="Reily A."/>
            <person name="Remington K.A."/>
            <person name="Rieger T.T."/>
            <person name="Ritchie M.G."/>
            <person name="Robin C."/>
            <person name="Rogers Y.H."/>
            <person name="Rohde C."/>
            <person name="Rozas J."/>
            <person name="Rubenfield M.J."/>
            <person name="Ruiz A."/>
            <person name="Russo S."/>
            <person name="Salzberg S.L."/>
            <person name="Sanchez-Gracia A."/>
            <person name="Saranga D.J."/>
            <person name="Sato H."/>
            <person name="Schaeffer S.W."/>
            <person name="Schatz M.C."/>
            <person name="Schlenke T."/>
            <person name="Schwartz R."/>
            <person name="Segarra C."/>
            <person name="Singh R.S."/>
            <person name="Sirot L."/>
            <person name="Sirota M."/>
            <person name="Sisneros N.B."/>
            <person name="Smith C.D."/>
            <person name="Smith T.F."/>
            <person name="Spieth J."/>
            <person name="Stage D.E."/>
            <person name="Stark A."/>
            <person name="Stephan W."/>
            <person name="Strausberg R.L."/>
            <person name="Strempel S."/>
            <person name="Sturgill D."/>
            <person name="Sutton G."/>
            <person name="Sutton G.G."/>
            <person name="Tao W."/>
            <person name="Teichmann S."/>
            <person name="Tobari Y.N."/>
            <person name="Tomimura Y."/>
            <person name="Tsolas J.M."/>
            <person name="Valente V.L."/>
            <person name="Venter E."/>
            <person name="Venter J.C."/>
            <person name="Vicario S."/>
            <person name="Vieira F.G."/>
            <person name="Vilella A.J."/>
            <person name="Villasante A."/>
            <person name="Walenz B."/>
            <person name="Wang J."/>
            <person name="Wasserman M."/>
            <person name="Watts T."/>
            <person name="Wilson D."/>
            <person name="Wilson R.K."/>
            <person name="Wing R.A."/>
            <person name="Wolfner M.F."/>
            <person name="Wong A."/>
            <person name="Wong G.K."/>
            <person name="Wu C.I."/>
            <person name="Wu G."/>
            <person name="Yamamoto D."/>
            <person name="Yang H.P."/>
            <person name="Yang S.P."/>
            <person name="Yorke J.A."/>
            <person name="Yoshida K."/>
            <person name="Zdobnov E."/>
            <person name="Zhang P."/>
            <person name="Zhang Y."/>
            <person name="Zimin A.V."/>
            <person name="Baldwin J."/>
            <person name="Abdouelleil A."/>
            <person name="Abdulkadir J."/>
            <person name="Abebe A."/>
            <person name="Abera B."/>
            <person name="Abreu J."/>
            <person name="Acer S.C."/>
            <person name="Aftuck L."/>
            <person name="Alexander A."/>
            <person name="An P."/>
            <person name="Anderson E."/>
            <person name="Anderson S."/>
            <person name="Arachi H."/>
            <person name="Azer M."/>
            <person name="Bachantsang P."/>
            <person name="Barry A."/>
            <person name="Bayul T."/>
            <person name="Berlin A."/>
            <person name="Bessette D."/>
            <person name="Bloom T."/>
            <person name="Blye J."/>
            <person name="Boguslavskiy L."/>
            <person name="Bonnet C."/>
            <person name="Boukhgalter B."/>
            <person name="Bourzgui I."/>
            <person name="Brown A."/>
            <person name="Cahill P."/>
            <person name="Channer S."/>
            <person name="Cheshatsang Y."/>
            <person name="Chuda L."/>
            <person name="Citroen M."/>
            <person name="Collymore A."/>
            <person name="Cooke P."/>
            <person name="Costello M."/>
            <person name="D'Aco K."/>
            <person name="Daza R."/>
            <person name="De Haan G."/>
            <person name="DeGray S."/>
            <person name="DeMaso C."/>
            <person name="Dhargay N."/>
            <person name="Dooley K."/>
            <person name="Dooley E."/>
            <person name="Doricent M."/>
            <person name="Dorje P."/>
            <person name="Dorjee K."/>
            <person name="Dupes A."/>
            <person name="Elong R."/>
            <person name="Falk J."/>
            <person name="Farina A."/>
            <person name="Faro S."/>
            <person name="Ferguson D."/>
            <person name="Fisher S."/>
            <person name="Foley C.D."/>
            <person name="Franke A."/>
            <person name="Friedrich D."/>
            <person name="Gadbois L."/>
            <person name="Gearin G."/>
            <person name="Gearin C.R."/>
            <person name="Giannoukos G."/>
            <person name="Goode T."/>
            <person name="Graham J."/>
            <person name="Grandbois E."/>
            <person name="Grewal S."/>
            <person name="Gyaltsen K."/>
            <person name="Hafez N."/>
            <person name="Hagos B."/>
            <person name="Hall J."/>
            <person name="Henson C."/>
            <person name="Hollinger A."/>
            <person name="Honan T."/>
            <person name="Huard M.D."/>
            <person name="Hughes L."/>
            <person name="Hurhula B."/>
            <person name="Husby M.E."/>
            <person name="Kamat A."/>
            <person name="Kanga B."/>
            <person name="Kashin S."/>
            <person name="Khazanovich D."/>
            <person name="Kisner P."/>
            <person name="Lance K."/>
            <person name="Lara M."/>
            <person name="Lee W."/>
            <person name="Lennon N."/>
            <person name="Letendre F."/>
            <person name="LeVine R."/>
            <person name="Lipovsky A."/>
            <person name="Liu X."/>
            <person name="Liu J."/>
            <person name="Liu S."/>
            <person name="Lokyitsang T."/>
            <person name="Lokyitsang Y."/>
            <person name="Lubonja R."/>
            <person name="Lui A."/>
            <person name="MacDonald P."/>
            <person name="Magnisalis V."/>
            <person name="Maru K."/>
            <person name="Matthews C."/>
            <person name="McCusker W."/>
            <person name="McDonough S."/>
            <person name="Mehta T."/>
            <person name="Meldrim J."/>
            <person name="Meneus L."/>
            <person name="Mihai O."/>
            <person name="Mihalev A."/>
            <person name="Mihova T."/>
            <person name="Mittelman R."/>
            <person name="Mlenga V."/>
            <person name="Montmayeur A."/>
            <person name="Mulrain L."/>
            <person name="Navidi A."/>
            <person name="Naylor J."/>
            <person name="Negash T."/>
            <person name="Nguyen T."/>
            <person name="Nguyen N."/>
            <person name="Nicol R."/>
            <person name="Norbu C."/>
            <person name="Norbu N."/>
            <person name="Novod N."/>
            <person name="O'Neill B."/>
            <person name="Osman S."/>
            <person name="Markiewicz E."/>
            <person name="Oyono O.L."/>
            <person name="Patti C."/>
            <person name="Phunkhang P."/>
            <person name="Pierre F."/>
            <person name="Priest M."/>
            <person name="Raghuraman S."/>
            <person name="Rege F."/>
            <person name="Reyes R."/>
            <person name="Rise C."/>
            <person name="Rogov P."/>
            <person name="Ross K."/>
            <person name="Ryan E."/>
            <person name="Settipalli S."/>
            <person name="Shea T."/>
            <person name="Sherpa N."/>
            <person name="Shi L."/>
            <person name="Shih D."/>
            <person name="Sparrow T."/>
            <person name="Spaulding J."/>
            <person name="Stalker J."/>
            <person name="Stange-Thomann N."/>
            <person name="Stavropoulos S."/>
            <person name="Stone C."/>
            <person name="Strader C."/>
            <person name="Tesfaye S."/>
            <person name="Thomson T."/>
            <person name="Thoulutsang Y."/>
            <person name="Thoulutsang D."/>
            <person name="Topham K."/>
            <person name="Topping I."/>
            <person name="Tsamla T."/>
            <person name="Vassiliev H."/>
            <person name="Vo A."/>
            <person name="Wangchuk T."/>
            <person name="Wangdi T."/>
            <person name="Weiand M."/>
            <person name="Wilkinson J."/>
            <person name="Wilson A."/>
            <person name="Yadav S."/>
            <person name="Young G."/>
            <person name="Yu Q."/>
            <person name="Zembek L."/>
            <person name="Zhong D."/>
            <person name="Zimmer A."/>
            <person name="Zwirko Z."/>
            <person name="Jaffe D.B."/>
            <person name="Alvarez P."/>
            <person name="Brockman W."/>
            <person name="Butler J."/>
            <person name="Chin C."/>
            <person name="Gnerre S."/>
            <person name="Grabherr M."/>
            <person name="Kleber M."/>
            <person name="Mauceli E."/>
            <person name="MacCallum I."/>
        </authorList>
    </citation>
    <scope>NUCLEOTIDE SEQUENCE [LARGE SCALE GENOMIC DNA]</scope>
    <source>
        <strain evidence="18">Tucson 14030-0811.24</strain>
    </source>
</reference>
<evidence type="ECO:0000256" key="5">
    <source>
        <dbReference type="ARBA" id="ARBA00005028"/>
    </source>
</evidence>
<dbReference type="STRING" id="7260.B4MKZ0"/>